<evidence type="ECO:0000313" key="2">
    <source>
        <dbReference type="EMBL" id="NYF54035.1"/>
    </source>
</evidence>
<dbReference type="Pfam" id="PF07336">
    <property type="entry name" value="ABATE"/>
    <property type="match status" value="1"/>
</dbReference>
<dbReference type="InterPro" id="IPR010852">
    <property type="entry name" value="ABATE"/>
</dbReference>
<gene>
    <name evidence="2" type="ORF">HDF12_004434</name>
</gene>
<reference evidence="2 3" key="1">
    <citation type="submission" date="2020-07" db="EMBL/GenBank/DDBJ databases">
        <title>Genomic Encyclopedia of Type Strains, Phase IV (KMG-V): Genome sequencing to study the core and pangenomes of soil and plant-associated prokaryotes.</title>
        <authorList>
            <person name="Whitman W."/>
        </authorList>
    </citation>
    <scope>NUCLEOTIDE SEQUENCE [LARGE SCALE GENOMIC DNA]</scope>
    <source>
        <strain evidence="2 3">M8UP30</strain>
    </source>
</reference>
<dbReference type="SUPFAM" id="SSF160904">
    <property type="entry name" value="Jann2411-like"/>
    <property type="match status" value="1"/>
</dbReference>
<dbReference type="AlphaFoldDB" id="A0A7Y9NSE6"/>
<dbReference type="Gene3D" id="1.10.3300.10">
    <property type="entry name" value="Jann2411-like domain"/>
    <property type="match status" value="1"/>
</dbReference>
<dbReference type="PANTHER" id="PTHR35525:SF3">
    <property type="entry name" value="BLL6575 PROTEIN"/>
    <property type="match status" value="1"/>
</dbReference>
<evidence type="ECO:0000313" key="3">
    <source>
        <dbReference type="Proteomes" id="UP000534186"/>
    </source>
</evidence>
<name>A0A7Y9NSE6_9BACT</name>
<dbReference type="Pfam" id="PF11706">
    <property type="entry name" value="zf-CGNR"/>
    <property type="match status" value="1"/>
</dbReference>
<accession>A0A7Y9NSE6</accession>
<protein>
    <submittedName>
        <fullName evidence="2">Putative RNA-binding Zn ribbon-like protein</fullName>
    </submittedName>
</protein>
<dbReference type="PANTHER" id="PTHR35525">
    <property type="entry name" value="BLL6575 PROTEIN"/>
    <property type="match status" value="1"/>
</dbReference>
<organism evidence="2 3">
    <name type="scientific">Tunturiibacter lichenicola</name>
    <dbReference type="NCBI Taxonomy" id="2051959"/>
    <lineage>
        <taxon>Bacteria</taxon>
        <taxon>Pseudomonadati</taxon>
        <taxon>Acidobacteriota</taxon>
        <taxon>Terriglobia</taxon>
        <taxon>Terriglobales</taxon>
        <taxon>Acidobacteriaceae</taxon>
        <taxon>Tunturiibacter</taxon>
    </lineage>
</organism>
<proteinExistence type="predicted"/>
<evidence type="ECO:0000259" key="1">
    <source>
        <dbReference type="Pfam" id="PF11706"/>
    </source>
</evidence>
<dbReference type="InterPro" id="IPR023286">
    <property type="entry name" value="ABATE_dom_sf"/>
</dbReference>
<dbReference type="Proteomes" id="UP000534186">
    <property type="component" value="Unassembled WGS sequence"/>
</dbReference>
<sequence length="208" mass="23471">MNAHTVSPEESGRPHALFLAGHPALDFLNTRMRVNAAFLDLLQSDEDVLIWLRQAGYPTPRTPRIDGRTGSVALLRSARRLRESVRSLVESRKMGQRGDPFILNSILAASRSYPQLVWRGPNAVEIETVRRQETAGSILAPVAEAAAELLTTADFDLIKRCEDDTCSLWFSDQTKSHNRRWCSMEICGNRNKVAAYRVRDRNRRPPTS</sequence>
<feature type="domain" description="Zinc finger CGNR" evidence="1">
    <location>
        <begin position="158"/>
        <end position="199"/>
    </location>
</feature>
<comment type="caution">
    <text evidence="2">The sequence shown here is derived from an EMBL/GenBank/DDBJ whole genome shotgun (WGS) entry which is preliminary data.</text>
</comment>
<dbReference type="EMBL" id="JACCCV010000002">
    <property type="protein sequence ID" value="NYF54035.1"/>
    <property type="molecule type" value="Genomic_DNA"/>
</dbReference>
<dbReference type="InterPro" id="IPR021005">
    <property type="entry name" value="Znf_CGNR"/>
</dbReference>